<dbReference type="Proteomes" id="UP000191820">
    <property type="component" value="Chromosome"/>
</dbReference>
<evidence type="ECO:0000256" key="2">
    <source>
        <dbReference type="SAM" id="Phobius"/>
    </source>
</evidence>
<accession>A0ABN4YG88</accession>
<dbReference type="NCBIfam" id="NF037970">
    <property type="entry name" value="vanZ_1"/>
    <property type="match status" value="1"/>
</dbReference>
<feature type="transmembrane region" description="Helical" evidence="2">
    <location>
        <begin position="85"/>
        <end position="105"/>
    </location>
</feature>
<evidence type="ECO:0000256" key="1">
    <source>
        <dbReference type="SAM" id="MobiDB-lite"/>
    </source>
</evidence>
<keyword evidence="2" id="KW-0812">Transmembrane</keyword>
<proteinExistence type="predicted"/>
<evidence type="ECO:0008006" key="5">
    <source>
        <dbReference type="Google" id="ProtNLM"/>
    </source>
</evidence>
<name>A0ABN4YG88_9GAMM</name>
<reference evidence="3 4" key="1">
    <citation type="submission" date="2017-03" db="EMBL/GenBank/DDBJ databases">
        <title>Genome sequencing of Shewanella japonica KCTC 22435.</title>
        <authorList>
            <person name="Kim K.M."/>
        </authorList>
    </citation>
    <scope>NUCLEOTIDE SEQUENCE [LARGE SCALE GENOMIC DNA]</scope>
    <source>
        <strain evidence="3 4">KCTC 22435</strain>
    </source>
</reference>
<feature type="region of interest" description="Disordered" evidence="1">
    <location>
        <begin position="51"/>
        <end position="75"/>
    </location>
</feature>
<evidence type="ECO:0000313" key="3">
    <source>
        <dbReference type="EMBL" id="ARD22211.1"/>
    </source>
</evidence>
<protein>
    <recommendedName>
        <fullName evidence="5">Trypsin</fullName>
    </recommendedName>
</protein>
<keyword evidence="2" id="KW-1133">Transmembrane helix</keyword>
<feature type="compositionally biased region" description="Polar residues" evidence="1">
    <location>
        <begin position="51"/>
        <end position="72"/>
    </location>
</feature>
<gene>
    <name evidence="3" type="ORF">SJ2017_1908</name>
</gene>
<keyword evidence="4" id="KW-1185">Reference proteome</keyword>
<evidence type="ECO:0000313" key="4">
    <source>
        <dbReference type="Proteomes" id="UP000191820"/>
    </source>
</evidence>
<feature type="transmembrane region" description="Helical" evidence="2">
    <location>
        <begin position="125"/>
        <end position="142"/>
    </location>
</feature>
<feature type="transmembrane region" description="Helical" evidence="2">
    <location>
        <begin position="182"/>
        <end position="203"/>
    </location>
</feature>
<sequence>MNKAVKDTKQQSNKATCNVLNTDTKAHCKTYAIADMDIPQQNLQSNLQQTPQLRTQDIDSQSGATAPVSSEQHGVKSRVRTQVPLLSLALVSFATFIGWIIYQANTGGNNIFFDLVRVVPYGDKVGHMMLFGTLTSQALIASRAAYFNFFERKIYYAIVAISSLVFIEEVSQGFIATRTFDIGDLTADAVGITLFSMITIKWINRNR</sequence>
<keyword evidence="2" id="KW-0472">Membrane</keyword>
<feature type="transmembrane region" description="Helical" evidence="2">
    <location>
        <begin position="154"/>
        <end position="176"/>
    </location>
</feature>
<organism evidence="3 4">
    <name type="scientific">Shewanella japonica</name>
    <dbReference type="NCBI Taxonomy" id="93973"/>
    <lineage>
        <taxon>Bacteria</taxon>
        <taxon>Pseudomonadati</taxon>
        <taxon>Pseudomonadota</taxon>
        <taxon>Gammaproteobacteria</taxon>
        <taxon>Alteromonadales</taxon>
        <taxon>Shewanellaceae</taxon>
        <taxon>Shewanella</taxon>
    </lineage>
</organism>
<dbReference type="EMBL" id="CP020472">
    <property type="protein sequence ID" value="ARD22211.1"/>
    <property type="molecule type" value="Genomic_DNA"/>
</dbReference>